<evidence type="ECO:0000313" key="1">
    <source>
        <dbReference type="EMBL" id="KAL1563898.1"/>
    </source>
</evidence>
<accession>A0ABD1I7W0</accession>
<dbReference type="EMBL" id="JBEAFC010000003">
    <property type="protein sequence ID" value="KAL1563898.1"/>
    <property type="molecule type" value="Genomic_DNA"/>
</dbReference>
<name>A0ABD1I7W0_SALDI</name>
<protein>
    <submittedName>
        <fullName evidence="1">Uncharacterized protein</fullName>
    </submittedName>
</protein>
<dbReference type="AlphaFoldDB" id="A0ABD1I7W0"/>
<sequence length="100" mass="11198">MSTELPSVKQLFQGSRNILDPRRLRCYGLHEVPVASPRTRGFKEGFDVGLLDCSKGGNLHRPVAEVDDDVGSISCKIPNYLFPSPQLKFAQLFDCINRSF</sequence>
<comment type="caution">
    <text evidence="1">The sequence shown here is derived from an EMBL/GenBank/DDBJ whole genome shotgun (WGS) entry which is preliminary data.</text>
</comment>
<reference evidence="1 2" key="1">
    <citation type="submission" date="2024-06" db="EMBL/GenBank/DDBJ databases">
        <title>A chromosome level genome sequence of Diviner's sage (Salvia divinorum).</title>
        <authorList>
            <person name="Ford S.A."/>
            <person name="Ro D.-K."/>
            <person name="Ness R.W."/>
            <person name="Phillips M.A."/>
        </authorList>
    </citation>
    <scope>NUCLEOTIDE SEQUENCE [LARGE SCALE GENOMIC DNA]</scope>
    <source>
        <strain evidence="1">SAF-2024a</strain>
        <tissue evidence="1">Leaf</tissue>
    </source>
</reference>
<keyword evidence="2" id="KW-1185">Reference proteome</keyword>
<organism evidence="1 2">
    <name type="scientific">Salvia divinorum</name>
    <name type="common">Maria pastora</name>
    <name type="synonym">Diviner's sage</name>
    <dbReference type="NCBI Taxonomy" id="28513"/>
    <lineage>
        <taxon>Eukaryota</taxon>
        <taxon>Viridiplantae</taxon>
        <taxon>Streptophyta</taxon>
        <taxon>Embryophyta</taxon>
        <taxon>Tracheophyta</taxon>
        <taxon>Spermatophyta</taxon>
        <taxon>Magnoliopsida</taxon>
        <taxon>eudicotyledons</taxon>
        <taxon>Gunneridae</taxon>
        <taxon>Pentapetalae</taxon>
        <taxon>asterids</taxon>
        <taxon>lamiids</taxon>
        <taxon>Lamiales</taxon>
        <taxon>Lamiaceae</taxon>
        <taxon>Nepetoideae</taxon>
        <taxon>Mentheae</taxon>
        <taxon>Salviinae</taxon>
        <taxon>Salvia</taxon>
        <taxon>Salvia subgen. Calosphace</taxon>
    </lineage>
</organism>
<proteinExistence type="predicted"/>
<dbReference type="Proteomes" id="UP001567538">
    <property type="component" value="Unassembled WGS sequence"/>
</dbReference>
<gene>
    <name evidence="1" type="ORF">AAHA92_06317</name>
</gene>
<evidence type="ECO:0000313" key="2">
    <source>
        <dbReference type="Proteomes" id="UP001567538"/>
    </source>
</evidence>